<dbReference type="RefSeq" id="WP_109766906.1">
    <property type="nucleotide sequence ID" value="NZ_JASHJQ010000007.1"/>
</dbReference>
<dbReference type="PANTHER" id="PTHR30469:SF12">
    <property type="entry name" value="MULTIDRUG RESISTANCE PROTEIN MDTA"/>
    <property type="match status" value="1"/>
</dbReference>
<dbReference type="AlphaFoldDB" id="A0A3A8AA00"/>
<gene>
    <name evidence="5" type="ORF">DEM25_004610</name>
</gene>
<keyword evidence="2" id="KW-0175">Coiled coil</keyword>
<evidence type="ECO:0000259" key="4">
    <source>
        <dbReference type="Pfam" id="PF25917"/>
    </source>
</evidence>
<evidence type="ECO:0000313" key="6">
    <source>
        <dbReference type="Proteomes" id="UP000246132"/>
    </source>
</evidence>
<dbReference type="SUPFAM" id="SSF111369">
    <property type="entry name" value="HlyD-like secretion proteins"/>
    <property type="match status" value="1"/>
</dbReference>
<dbReference type="InterPro" id="IPR058625">
    <property type="entry name" value="MdtA-like_BSH"/>
</dbReference>
<feature type="domain" description="Multidrug resistance protein MdtA-like barrel-sandwich hybrid" evidence="4">
    <location>
        <begin position="95"/>
        <end position="276"/>
    </location>
</feature>
<evidence type="ECO:0000256" key="3">
    <source>
        <dbReference type="SAM" id="MobiDB-lite"/>
    </source>
</evidence>
<protein>
    <submittedName>
        <fullName evidence="5">Efflux RND transporter periplasmic adaptor subunit</fullName>
    </submittedName>
</protein>
<reference evidence="5 6" key="1">
    <citation type="journal article" date="2018" name="Int. J. Syst. Bacteriol.">
        <title>Oceaniradius stylonemae gen. nov., sp. nov., isolated from a red alga, Stylonema cornu-cervi.</title>
        <authorList>
            <person name="Jeong S."/>
        </authorList>
    </citation>
    <scope>NUCLEOTIDE SEQUENCE [LARGE SCALE GENOMIC DNA]</scope>
    <source>
        <strain evidence="5 6">StC1</strain>
    </source>
</reference>
<sequence>MLKSVEDPQIAGDDTAPARRPGGGVATALRATVQAALMVAVLVGSYLAMERLIAAAPERTARPQPDVSVPVEAVVVAAGDERPNVSLYGEVAAARAVDIRPPVSGEVIAIHPDLSAGRRIEAGATLFEIDPFDLEVALAEARANLAQTEATIAENEARLVSERAQLEGARDQLDLARSDLARAEQLRGNGTLTAKQVEDRELIVSQREQAVSQRVNNIAIEEARLDQQRAIRTRLELGVRRAERNLGDTAVRAPFSGVVRSSTVETGRIVAANDVAVAMYDDSALDVRFTLTDAQYGRIATDADPLIGRDVTLVWTVGNLDYTYTATVNGIGADIASARGGVDVFARIDVTDAPVQLRPGAFVAVTVPDRLYEDAVRLPETALYDAGTMYVIADGRLEHRTVEVAAFDGADVIVTGGLTAGEQVMTTRLSNVEDGLKVSVPSAETPAIDDGSTPVAGARPSEEMITAAKRLSGLTDAQWDALSGDERRAYFRQLRDRPDTAGDG</sequence>
<keyword evidence="6" id="KW-1185">Reference proteome</keyword>
<comment type="caution">
    <text evidence="5">The sequence shown here is derived from an EMBL/GenBank/DDBJ whole genome shotgun (WGS) entry which is preliminary data.</text>
</comment>
<comment type="similarity">
    <text evidence="1">Belongs to the membrane fusion protein (MFP) (TC 8.A.1) family.</text>
</comment>
<dbReference type="EMBL" id="QFWV02000004">
    <property type="protein sequence ID" value="RKF07137.1"/>
    <property type="molecule type" value="Genomic_DNA"/>
</dbReference>
<accession>A0A3A8AA00</accession>
<feature type="region of interest" description="Disordered" evidence="3">
    <location>
        <begin position="1"/>
        <end position="23"/>
    </location>
</feature>
<evidence type="ECO:0000256" key="2">
    <source>
        <dbReference type="SAM" id="Coils"/>
    </source>
</evidence>
<dbReference type="Proteomes" id="UP000246132">
    <property type="component" value="Unassembled WGS sequence"/>
</dbReference>
<proteinExistence type="inferred from homology"/>
<dbReference type="NCBIfam" id="TIGR01730">
    <property type="entry name" value="RND_mfp"/>
    <property type="match status" value="1"/>
</dbReference>
<dbReference type="Gene3D" id="2.40.30.170">
    <property type="match status" value="1"/>
</dbReference>
<dbReference type="Gene3D" id="2.40.50.100">
    <property type="match status" value="1"/>
</dbReference>
<evidence type="ECO:0000313" key="5">
    <source>
        <dbReference type="EMBL" id="RKF07137.1"/>
    </source>
</evidence>
<name>A0A3A8AA00_9HYPH</name>
<dbReference type="OrthoDB" id="9813967at2"/>
<dbReference type="Gene3D" id="2.40.420.20">
    <property type="match status" value="1"/>
</dbReference>
<dbReference type="PANTHER" id="PTHR30469">
    <property type="entry name" value="MULTIDRUG RESISTANCE PROTEIN MDTA"/>
    <property type="match status" value="1"/>
</dbReference>
<dbReference type="GO" id="GO:1990281">
    <property type="term" value="C:efflux pump complex"/>
    <property type="evidence" value="ECO:0007669"/>
    <property type="project" value="TreeGrafter"/>
</dbReference>
<dbReference type="Pfam" id="PF25917">
    <property type="entry name" value="BSH_RND"/>
    <property type="match status" value="1"/>
</dbReference>
<dbReference type="InterPro" id="IPR006143">
    <property type="entry name" value="RND_pump_MFP"/>
</dbReference>
<feature type="coiled-coil region" evidence="2">
    <location>
        <begin position="136"/>
        <end position="186"/>
    </location>
</feature>
<dbReference type="Gene3D" id="1.10.287.470">
    <property type="entry name" value="Helix hairpin bin"/>
    <property type="match status" value="1"/>
</dbReference>
<organism evidence="5 6">
    <name type="scientific">Oceaniradius stylonematis</name>
    <dbReference type="NCBI Taxonomy" id="2184161"/>
    <lineage>
        <taxon>Bacteria</taxon>
        <taxon>Pseudomonadati</taxon>
        <taxon>Pseudomonadota</taxon>
        <taxon>Alphaproteobacteria</taxon>
        <taxon>Hyphomicrobiales</taxon>
        <taxon>Ahrensiaceae</taxon>
        <taxon>Oceaniradius</taxon>
    </lineage>
</organism>
<dbReference type="GO" id="GO:0015562">
    <property type="term" value="F:efflux transmembrane transporter activity"/>
    <property type="evidence" value="ECO:0007669"/>
    <property type="project" value="TreeGrafter"/>
</dbReference>
<evidence type="ECO:0000256" key="1">
    <source>
        <dbReference type="ARBA" id="ARBA00009477"/>
    </source>
</evidence>